<dbReference type="AlphaFoldDB" id="K7FE96"/>
<reference evidence="1" key="3">
    <citation type="submission" date="2025-08" db="UniProtKB">
        <authorList>
            <consortium name="Ensembl"/>
        </authorList>
    </citation>
    <scope>IDENTIFICATION</scope>
</reference>
<dbReference type="PANTHER" id="PTHR45913:SF22">
    <property type="entry name" value="SCAN BOX DOMAIN-CONTAINING PROTEIN"/>
    <property type="match status" value="1"/>
</dbReference>
<evidence type="ECO:0000313" key="1">
    <source>
        <dbReference type="Ensembl" id="ENSPSIP00000006356.1"/>
    </source>
</evidence>
<name>K7FE96_PELSI</name>
<dbReference type="STRING" id="13735.ENSPSIP00000006356"/>
<organism evidence="1 2">
    <name type="scientific">Pelodiscus sinensis</name>
    <name type="common">Chinese softshell turtle</name>
    <name type="synonym">Trionyx sinensis</name>
    <dbReference type="NCBI Taxonomy" id="13735"/>
    <lineage>
        <taxon>Eukaryota</taxon>
        <taxon>Metazoa</taxon>
        <taxon>Chordata</taxon>
        <taxon>Craniata</taxon>
        <taxon>Vertebrata</taxon>
        <taxon>Euteleostomi</taxon>
        <taxon>Archelosauria</taxon>
        <taxon>Testudinata</taxon>
        <taxon>Testudines</taxon>
        <taxon>Cryptodira</taxon>
        <taxon>Trionychia</taxon>
        <taxon>Trionychidae</taxon>
        <taxon>Pelodiscus</taxon>
    </lineage>
</organism>
<reference evidence="2" key="1">
    <citation type="submission" date="2011-10" db="EMBL/GenBank/DDBJ databases">
        <authorList>
            <consortium name="Soft-shell Turtle Genome Consortium"/>
        </authorList>
    </citation>
    <scope>NUCLEOTIDE SEQUENCE [LARGE SCALE GENOMIC DNA]</scope>
    <source>
        <strain evidence="2">Daiwa-1</strain>
    </source>
</reference>
<reference evidence="1" key="4">
    <citation type="submission" date="2025-09" db="UniProtKB">
        <authorList>
            <consortium name="Ensembl"/>
        </authorList>
    </citation>
    <scope>IDENTIFICATION</scope>
</reference>
<dbReference type="EMBL" id="AGCU01197490">
    <property type="status" value="NOT_ANNOTATED_CDS"/>
    <property type="molecule type" value="Genomic_DNA"/>
</dbReference>
<dbReference type="Proteomes" id="UP000007267">
    <property type="component" value="Unassembled WGS sequence"/>
</dbReference>
<dbReference type="HOGENOM" id="CLU_021316_5_0_1"/>
<proteinExistence type="predicted"/>
<dbReference type="GeneTree" id="ENSGT00940000160436"/>
<sequence length="570" mass="64914">IKKRKYDEDYFKCGFIVMEKNGIDHPQCVVCHKVLSNDTLRPSRLERHLTKNHRGLTEKPKEFFAAKLQNLKLTKLNTTGSFHQALAKVVEASYELSLLITKDKKAHIIGETLVKPCLLKAADSVLDVESKKKLSEISLSDNSVKHLIDELAKDLKLQVVEAVLASPFFAIQCDDTTDVAQCCQLLICVQLINNGNVKEELLFSKELMTTLKAPDIMKTISNFLKENRLSWGKLIGVCINGAPAMLGSRSRLVTLVKEKNPAVITAHCIIHTQALAAKTLPDDLCDSLNLAIKIVNFVKNSALNTRLFDALCTDLGADHKTLLFHMQIQWLSKGNLLLRSFELKDEVEILLNQQKKSYIMHLWTSLNNLNLKLQGNNAANIIAHHNAIKVFMEKIQLWKHQTQAQMPNFLSFLTFSSLTEKEDVKNKTVFHLDCLAAEFIRYFPDNFSGNPINKLVRNPFNVDVDSLPEVLQEQALEIKYGSSAKDNLENTSFEEFWIKYFPMYSKVEEVLHIILPFSSTYLCEKKLLKLSHIKSKRNRPDVENDLCCTLLSFKSRISQLVKRMQHRPSH</sequence>
<dbReference type="eggNOG" id="ENOG502QT83">
    <property type="taxonomic scope" value="Eukaryota"/>
</dbReference>
<dbReference type="Ensembl" id="ENSPSIT00000006393.1">
    <property type="protein sequence ID" value="ENSPSIP00000006356.1"/>
    <property type="gene ID" value="ENSPSIG00000005884.1"/>
</dbReference>
<reference evidence="2" key="2">
    <citation type="journal article" date="2013" name="Nat. Genet.">
        <title>The draft genomes of soft-shell turtle and green sea turtle yield insights into the development and evolution of the turtle-specific body plan.</title>
        <authorList>
            <person name="Wang Z."/>
            <person name="Pascual-Anaya J."/>
            <person name="Zadissa A."/>
            <person name="Li W."/>
            <person name="Niimura Y."/>
            <person name="Huang Z."/>
            <person name="Li C."/>
            <person name="White S."/>
            <person name="Xiong Z."/>
            <person name="Fang D."/>
            <person name="Wang B."/>
            <person name="Ming Y."/>
            <person name="Chen Y."/>
            <person name="Zheng Y."/>
            <person name="Kuraku S."/>
            <person name="Pignatelli M."/>
            <person name="Herrero J."/>
            <person name="Beal K."/>
            <person name="Nozawa M."/>
            <person name="Li Q."/>
            <person name="Wang J."/>
            <person name="Zhang H."/>
            <person name="Yu L."/>
            <person name="Shigenobu S."/>
            <person name="Wang J."/>
            <person name="Liu J."/>
            <person name="Flicek P."/>
            <person name="Searle S."/>
            <person name="Wang J."/>
            <person name="Kuratani S."/>
            <person name="Yin Y."/>
            <person name="Aken B."/>
            <person name="Zhang G."/>
            <person name="Irie N."/>
        </authorList>
    </citation>
    <scope>NUCLEOTIDE SEQUENCE [LARGE SCALE GENOMIC DNA]</scope>
    <source>
        <strain evidence="2">Daiwa-1</strain>
    </source>
</reference>
<evidence type="ECO:0000313" key="2">
    <source>
        <dbReference type="Proteomes" id="UP000007267"/>
    </source>
</evidence>
<dbReference type="PANTHER" id="PTHR45913">
    <property type="entry name" value="EPM2A-INTERACTING PROTEIN 1"/>
    <property type="match status" value="1"/>
</dbReference>
<accession>K7FE96</accession>
<dbReference type="OMA" id="GTTHESM"/>
<protein>
    <submittedName>
        <fullName evidence="1">Uncharacterized protein</fullName>
    </submittedName>
</protein>
<keyword evidence="2" id="KW-1185">Reference proteome</keyword>